<keyword evidence="5" id="KW-0998">Cell outer membrane</keyword>
<evidence type="ECO:0000256" key="6">
    <source>
        <dbReference type="SAM" id="MobiDB-lite"/>
    </source>
</evidence>
<keyword evidence="8" id="KW-1185">Reference proteome</keyword>
<organism evidence="7 8">
    <name type="scientific">Azospirillum thiophilum</name>
    <dbReference type="NCBI Taxonomy" id="528244"/>
    <lineage>
        <taxon>Bacteria</taxon>
        <taxon>Pseudomonadati</taxon>
        <taxon>Pseudomonadota</taxon>
        <taxon>Alphaproteobacteria</taxon>
        <taxon>Rhodospirillales</taxon>
        <taxon>Azospirillaceae</taxon>
        <taxon>Azospirillum</taxon>
    </lineage>
</organism>
<sequence length="243" mass="25773">MVEPPDGATPGATEPERKGSDHWTLGAGMAVAPRFQGADEYKIQPLPLVDVKYGRFFAKVGDGIGVTIIETSTFTAGASVNWMQGYDEDDVPKGIHGVDTALGARLFASARFKGLVTTLAATQAVTDKERGLLINVGVAYPISVTERFKITPGLGASWANGKYMNGYFGIDSSEAARSGLARYEPTGGFKDVTFRINASYRITDSISAVASIGLTHLLGKAGDSPLVERKTQPLGLVGMTYSF</sequence>
<accession>A0AAC8VZA8</accession>
<dbReference type="PANTHER" id="PTHR38776">
    <property type="entry name" value="MLTA-INTERACTING PROTEIN-RELATED"/>
    <property type="match status" value="1"/>
</dbReference>
<protein>
    <submittedName>
        <fullName evidence="7">MltA-interacting MipA family protein</fullName>
    </submittedName>
</protein>
<comment type="subcellular location">
    <subcellularLocation>
        <location evidence="1">Cell outer membrane</location>
    </subcellularLocation>
</comment>
<evidence type="ECO:0000313" key="8">
    <source>
        <dbReference type="Proteomes" id="UP000069935"/>
    </source>
</evidence>
<dbReference type="EMBL" id="CP012401">
    <property type="protein sequence ID" value="ALG72244.1"/>
    <property type="molecule type" value="Genomic_DNA"/>
</dbReference>
<reference evidence="7 8" key="2">
    <citation type="journal article" date="2016" name="Genome Announc.">
        <title>Complete Genome Sequence of a Strain of Azospirillum thiophilum Isolated from a Sulfide Spring.</title>
        <authorList>
            <person name="Fomenkov A."/>
            <person name="Vincze T."/>
            <person name="Grabovich M."/>
            <person name="Anton B.P."/>
            <person name="Dubinina G."/>
            <person name="Orlova M."/>
            <person name="Belousova E."/>
            <person name="Roberts R.J."/>
        </authorList>
    </citation>
    <scope>NUCLEOTIDE SEQUENCE [LARGE SCALE GENOMIC DNA]</scope>
    <source>
        <strain evidence="7 8">BV-S</strain>
    </source>
</reference>
<evidence type="ECO:0000256" key="5">
    <source>
        <dbReference type="ARBA" id="ARBA00023237"/>
    </source>
</evidence>
<gene>
    <name evidence="7" type="ORF">AL072_13285</name>
</gene>
<proteinExistence type="inferred from homology"/>
<evidence type="ECO:0000313" key="7">
    <source>
        <dbReference type="EMBL" id="ALG72244.1"/>
    </source>
</evidence>
<dbReference type="GO" id="GO:0009279">
    <property type="term" value="C:cell outer membrane"/>
    <property type="evidence" value="ECO:0007669"/>
    <property type="project" value="UniProtKB-SubCell"/>
</dbReference>
<evidence type="ECO:0000256" key="3">
    <source>
        <dbReference type="ARBA" id="ARBA00022729"/>
    </source>
</evidence>
<evidence type="ECO:0000256" key="4">
    <source>
        <dbReference type="ARBA" id="ARBA00023136"/>
    </source>
</evidence>
<evidence type="ECO:0000256" key="1">
    <source>
        <dbReference type="ARBA" id="ARBA00004442"/>
    </source>
</evidence>
<feature type="region of interest" description="Disordered" evidence="6">
    <location>
        <begin position="1"/>
        <end position="22"/>
    </location>
</feature>
<evidence type="ECO:0000256" key="2">
    <source>
        <dbReference type="ARBA" id="ARBA00005722"/>
    </source>
</evidence>
<keyword evidence="3" id="KW-0732">Signal</keyword>
<reference evidence="8" key="1">
    <citation type="submission" date="2015-08" db="EMBL/GenBank/DDBJ databases">
        <title>Complete Genome Sequence of Azospirillum thiophilum BV-S.</title>
        <authorList>
            <person name="Fomenkov A."/>
            <person name="Vincze T."/>
            <person name="Grabovich M."/>
            <person name="Dubinina G."/>
            <person name="Orlova M."/>
            <person name="Belousova E."/>
            <person name="Roberts R.J."/>
        </authorList>
    </citation>
    <scope>NUCLEOTIDE SEQUENCE [LARGE SCALE GENOMIC DNA]</scope>
    <source>
        <strain evidence="8">BV-S</strain>
    </source>
</reference>
<dbReference type="Pfam" id="PF06629">
    <property type="entry name" value="MipA"/>
    <property type="match status" value="1"/>
</dbReference>
<comment type="similarity">
    <text evidence="2">Belongs to the MipA/OmpV family.</text>
</comment>
<name>A0AAC8VZA8_9PROT</name>
<dbReference type="Proteomes" id="UP000069935">
    <property type="component" value="Chromosome 1"/>
</dbReference>
<dbReference type="KEGG" id="ati:AL072_13285"/>
<dbReference type="AlphaFoldDB" id="A0AAC8VZA8"/>
<keyword evidence="4" id="KW-0472">Membrane</keyword>
<dbReference type="InterPro" id="IPR010583">
    <property type="entry name" value="MipA"/>
</dbReference>
<dbReference type="PANTHER" id="PTHR38776:SF1">
    <property type="entry name" value="MLTA-INTERACTING PROTEIN-RELATED"/>
    <property type="match status" value="1"/>
</dbReference>